<protein>
    <submittedName>
        <fullName evidence="1">Uncharacterized protein</fullName>
    </submittedName>
</protein>
<evidence type="ECO:0000313" key="1">
    <source>
        <dbReference type="EMBL" id="MBB5173380.1"/>
    </source>
</evidence>
<name>A0A840QPT7_9BACI</name>
<dbReference type="Proteomes" id="UP000551878">
    <property type="component" value="Unassembled WGS sequence"/>
</dbReference>
<comment type="caution">
    <text evidence="1">The sequence shown here is derived from an EMBL/GenBank/DDBJ whole genome shotgun (WGS) entry which is preliminary data.</text>
</comment>
<reference evidence="1 2" key="1">
    <citation type="submission" date="2020-08" db="EMBL/GenBank/DDBJ databases">
        <title>Genomic Encyclopedia of Type Strains, Phase IV (KMG-IV): sequencing the most valuable type-strain genomes for metagenomic binning, comparative biology and taxonomic classification.</title>
        <authorList>
            <person name="Goeker M."/>
        </authorList>
    </citation>
    <scope>NUCLEOTIDE SEQUENCE [LARGE SCALE GENOMIC DNA]</scope>
    <source>
        <strain evidence="1 2">DSM 24696</strain>
    </source>
</reference>
<keyword evidence="2" id="KW-1185">Reference proteome</keyword>
<dbReference type="AlphaFoldDB" id="A0A840QPT7"/>
<dbReference type="EMBL" id="JACHHB010000006">
    <property type="protein sequence ID" value="MBB5173380.1"/>
    <property type="molecule type" value="Genomic_DNA"/>
</dbReference>
<evidence type="ECO:0000313" key="2">
    <source>
        <dbReference type="Proteomes" id="UP000551878"/>
    </source>
</evidence>
<organism evidence="1 2">
    <name type="scientific">Texcoconibacillus texcoconensis</name>
    <dbReference type="NCBI Taxonomy" id="1095777"/>
    <lineage>
        <taxon>Bacteria</taxon>
        <taxon>Bacillati</taxon>
        <taxon>Bacillota</taxon>
        <taxon>Bacilli</taxon>
        <taxon>Bacillales</taxon>
        <taxon>Bacillaceae</taxon>
        <taxon>Texcoconibacillus</taxon>
    </lineage>
</organism>
<proteinExistence type="predicted"/>
<sequence>MNVRAEELAEQWVQEQLHQGKGKDELDATMFIYDDTVLEVTCDRGDQLNVSAKEANNVIVLRTPAEEKELGPICRACGMTYEDEKSAIQCCADID</sequence>
<dbReference type="RefSeq" id="WP_184663832.1">
    <property type="nucleotide sequence ID" value="NZ_JACHHB010000006.1"/>
</dbReference>
<accession>A0A840QPT7</accession>
<gene>
    <name evidence="1" type="ORF">HNQ41_001567</name>
</gene>